<dbReference type="Pfam" id="PF24894">
    <property type="entry name" value="Hexapep_GlmU"/>
    <property type="match status" value="1"/>
</dbReference>
<reference evidence="12 13" key="1">
    <citation type="submission" date="2017-05" db="EMBL/GenBank/DDBJ databases">
        <title>Butyricicoccus porcorum sp. nov. a butyrate-producing bacterium from the swine intestinal tract.</title>
        <authorList>
            <person name="Trachsel J."/>
            <person name="Humphrey S."/>
            <person name="Allen H.K."/>
        </authorList>
    </citation>
    <scope>NUCLEOTIDE SEQUENCE [LARGE SCALE GENOMIC DNA]</scope>
    <source>
        <strain evidence="12">BB10</strain>
    </source>
</reference>
<evidence type="ECO:0000256" key="2">
    <source>
        <dbReference type="ARBA" id="ARBA00022600"/>
    </source>
</evidence>
<dbReference type="NCBIfam" id="NF003670">
    <property type="entry name" value="PRK05293.1"/>
    <property type="match status" value="1"/>
</dbReference>
<evidence type="ECO:0000256" key="3">
    <source>
        <dbReference type="ARBA" id="ARBA00022679"/>
    </source>
</evidence>
<dbReference type="UniPathway" id="UPA00164"/>
<proteinExistence type="inferred from homology"/>
<comment type="catalytic activity">
    <reaction evidence="9">
        <text>alpha-D-glucose 1-phosphate + ATP + H(+) = ADP-alpha-D-glucose + diphosphate</text>
        <dbReference type="Rhea" id="RHEA:12120"/>
        <dbReference type="ChEBI" id="CHEBI:15378"/>
        <dbReference type="ChEBI" id="CHEBI:30616"/>
        <dbReference type="ChEBI" id="CHEBI:33019"/>
        <dbReference type="ChEBI" id="CHEBI:57498"/>
        <dbReference type="ChEBI" id="CHEBI:58601"/>
        <dbReference type="EC" id="2.7.7.27"/>
    </reaction>
</comment>
<dbReference type="Proteomes" id="UP000194903">
    <property type="component" value="Unassembled WGS sequence"/>
</dbReference>
<dbReference type="Gene3D" id="3.90.550.10">
    <property type="entry name" value="Spore Coat Polysaccharide Biosynthesis Protein SpsA, Chain A"/>
    <property type="match status" value="1"/>
</dbReference>
<dbReference type="GO" id="GO:0008878">
    <property type="term" value="F:glucose-1-phosphate adenylyltransferase activity"/>
    <property type="evidence" value="ECO:0007669"/>
    <property type="project" value="UniProtKB-UniRule"/>
</dbReference>
<feature type="domain" description="Nucleotidyl transferase" evidence="10">
    <location>
        <begin position="9"/>
        <end position="261"/>
    </location>
</feature>
<dbReference type="CDD" id="cd02508">
    <property type="entry name" value="ADP_Glucose_PP"/>
    <property type="match status" value="1"/>
</dbReference>
<name>A0A252F4B2_9FIRM</name>
<evidence type="ECO:0000256" key="6">
    <source>
        <dbReference type="ARBA" id="ARBA00022840"/>
    </source>
</evidence>
<organism evidence="12 13">
    <name type="scientific">Butyricicoccus porcorum</name>
    <dbReference type="NCBI Taxonomy" id="1945634"/>
    <lineage>
        <taxon>Bacteria</taxon>
        <taxon>Bacillati</taxon>
        <taxon>Bacillota</taxon>
        <taxon>Clostridia</taxon>
        <taxon>Eubacteriales</taxon>
        <taxon>Butyricicoccaceae</taxon>
        <taxon>Butyricicoccus</taxon>
    </lineage>
</organism>
<comment type="function">
    <text evidence="9">Involved in the biosynthesis of ADP-glucose, a building block required for the elongation reactions to produce glycogen. Catalyzes the reaction between ATP and alpha-D-glucose 1-phosphate (G1P) to produce pyrophosphate and ADP-Glc.</text>
</comment>
<feature type="site" description="Could play a key role in the communication between the regulatory and the substrate sites" evidence="9">
    <location>
        <position position="100"/>
    </location>
</feature>
<evidence type="ECO:0000256" key="1">
    <source>
        <dbReference type="ARBA" id="ARBA00010443"/>
    </source>
</evidence>
<feature type="domain" description="Glucose-1-phosphate adenylyltransferase/Bifunctional protein GlmU-like C-terminal hexapeptide" evidence="11">
    <location>
        <begin position="289"/>
        <end position="366"/>
    </location>
</feature>
<dbReference type="InterPro" id="IPR005835">
    <property type="entry name" value="NTP_transferase_dom"/>
</dbReference>
<comment type="subunit">
    <text evidence="9">Homotetramer.</text>
</comment>
<dbReference type="GO" id="GO:0005978">
    <property type="term" value="P:glycogen biosynthetic process"/>
    <property type="evidence" value="ECO:0007669"/>
    <property type="project" value="UniProtKB-UniRule"/>
</dbReference>
<dbReference type="GO" id="GO:0005524">
    <property type="term" value="F:ATP binding"/>
    <property type="evidence" value="ECO:0007669"/>
    <property type="project" value="UniProtKB-KW"/>
</dbReference>
<dbReference type="AlphaFoldDB" id="A0A252F4B2"/>
<evidence type="ECO:0000256" key="5">
    <source>
        <dbReference type="ARBA" id="ARBA00022741"/>
    </source>
</evidence>
<dbReference type="InterPro" id="IPR005836">
    <property type="entry name" value="ADP_Glu_pyroP_CS"/>
</dbReference>
<accession>A0A252F4B2</accession>
<evidence type="ECO:0000256" key="4">
    <source>
        <dbReference type="ARBA" id="ARBA00022695"/>
    </source>
</evidence>
<dbReference type="HAMAP" id="MF_00624">
    <property type="entry name" value="GlgC"/>
    <property type="match status" value="1"/>
</dbReference>
<dbReference type="PANTHER" id="PTHR43523:SF2">
    <property type="entry name" value="GLUCOSE-1-PHOSPHATE ADENYLYLTRANSFERASE"/>
    <property type="match status" value="1"/>
</dbReference>
<dbReference type="InterPro" id="IPR029044">
    <property type="entry name" value="Nucleotide-diphossugar_trans"/>
</dbReference>
<dbReference type="CDD" id="cd04651">
    <property type="entry name" value="LbH_G1P_AT_C"/>
    <property type="match status" value="1"/>
</dbReference>
<keyword evidence="3 9" id="KW-0808">Transferase</keyword>
<keyword evidence="6 9" id="KW-0067">ATP-binding</keyword>
<keyword evidence="13" id="KW-1185">Reference proteome</keyword>
<gene>
    <name evidence="9" type="primary">glgC</name>
    <name evidence="12" type="ORF">CBW42_07240</name>
</gene>
<dbReference type="SUPFAM" id="SSF53448">
    <property type="entry name" value="Nucleotide-diphospho-sugar transferases"/>
    <property type="match status" value="1"/>
</dbReference>
<feature type="binding site" evidence="9">
    <location>
        <position position="101"/>
    </location>
    <ligand>
        <name>alpha-D-glucose 1-phosphate</name>
        <dbReference type="ChEBI" id="CHEBI:58601"/>
    </ligand>
</feature>
<dbReference type="Pfam" id="PF00483">
    <property type="entry name" value="NTP_transferase"/>
    <property type="match status" value="1"/>
</dbReference>
<keyword evidence="7 9" id="KW-0320">Glycogen biosynthesis</keyword>
<dbReference type="PROSITE" id="PS00810">
    <property type="entry name" value="ADP_GLC_PYROPHOSPH_3"/>
    <property type="match status" value="1"/>
</dbReference>
<comment type="similarity">
    <text evidence="1 9">Belongs to the bacterial/plant glucose-1-phosphate adenylyltransferase family.</text>
</comment>
<dbReference type="NCBIfam" id="TIGR02091">
    <property type="entry name" value="glgC"/>
    <property type="match status" value="1"/>
</dbReference>
<dbReference type="PANTHER" id="PTHR43523">
    <property type="entry name" value="GLUCOSE-1-PHOSPHATE ADENYLYLTRANSFERASE-RELATED"/>
    <property type="match status" value="1"/>
</dbReference>
<dbReference type="InterPro" id="IPR023049">
    <property type="entry name" value="GlgC_bac"/>
</dbReference>
<dbReference type="PROSITE" id="PS00809">
    <property type="entry name" value="ADP_GLC_PYROPHOSPH_2"/>
    <property type="match status" value="1"/>
</dbReference>
<evidence type="ECO:0000259" key="11">
    <source>
        <dbReference type="Pfam" id="PF24894"/>
    </source>
</evidence>
<dbReference type="InterPro" id="IPR056818">
    <property type="entry name" value="GlmU/GlgC-like_hexapep"/>
</dbReference>
<evidence type="ECO:0000256" key="8">
    <source>
        <dbReference type="ARBA" id="ARBA00023277"/>
    </source>
</evidence>
<dbReference type="EC" id="2.7.7.27" evidence="9"/>
<keyword evidence="8 9" id="KW-0119">Carbohydrate metabolism</keyword>
<feature type="site" description="Could play a key role in the communication between the regulatory and the substrate sites" evidence="9">
    <location>
        <position position="61"/>
    </location>
</feature>
<keyword evidence="2 9" id="KW-0321">Glycogen metabolism</keyword>
<comment type="pathway">
    <text evidence="9">Glycan biosynthesis; glycogen biosynthesis.</text>
</comment>
<evidence type="ECO:0000259" key="10">
    <source>
        <dbReference type="Pfam" id="PF00483"/>
    </source>
</evidence>
<keyword evidence="4 9" id="KW-0548">Nucleotidyltransferase</keyword>
<dbReference type="InterPro" id="IPR011004">
    <property type="entry name" value="Trimer_LpxA-like_sf"/>
</dbReference>
<feature type="binding site" evidence="9">
    <location>
        <position position="192"/>
    </location>
    <ligand>
        <name>alpha-D-glucose 1-phosphate</name>
        <dbReference type="ChEBI" id="CHEBI:58601"/>
    </ligand>
</feature>
<keyword evidence="5 9" id="KW-0547">Nucleotide-binding</keyword>
<comment type="caution">
    <text evidence="12">The sequence shown here is derived from an EMBL/GenBank/DDBJ whole genome shotgun (WGS) entry which is preliminary data.</text>
</comment>
<evidence type="ECO:0000313" key="12">
    <source>
        <dbReference type="EMBL" id="OUM20616.1"/>
    </source>
</evidence>
<dbReference type="SUPFAM" id="SSF51161">
    <property type="entry name" value="Trimeric LpxA-like enzymes"/>
    <property type="match status" value="1"/>
</dbReference>
<feature type="binding site" evidence="9">
    <location>
        <begin position="181"/>
        <end position="182"/>
    </location>
    <ligand>
        <name>alpha-D-glucose 1-phosphate</name>
        <dbReference type="ChEBI" id="CHEBI:58601"/>
    </ligand>
</feature>
<sequence>MSRKKECVAMLLAGGRGSRLYVLTQDVAKPAVPFGGKYRIIDFPLSNCVNSGIDTVGVLTQYEPHVLNVYLANGQTWDLDRLNGGVYALPPYEGGKGSEWYKGTANAIYQNISFIDEYDPEYVLILSGDHIYKMDYDKMLDQHKEKNAAATIAVLNVTLEEAKRFGIMNCNPDGSIYEFEEKPAQPKSTLASMGIYIFTWSKLRKYLIEDENNPESSNDFGKNIIPAMLARGENLQTYRFDGYWKDVGTIESLWEANMDLLSPDSGLNLDDENWRIYGRTTGAPPHFTGRNADVKHSLVSEGCEVEGHVNNSVLFPNVTVEEGANIEYSIIMPGATVEKGATVKYSIVAEDAHICAGATVGNAPSEVEADQWGVAVIASKTVVGKKAVVAAKQMIAENIPDVE</sequence>
<evidence type="ECO:0000313" key="13">
    <source>
        <dbReference type="Proteomes" id="UP000194903"/>
    </source>
</evidence>
<evidence type="ECO:0000256" key="9">
    <source>
        <dbReference type="HAMAP-Rule" id="MF_00624"/>
    </source>
</evidence>
<dbReference type="InterPro" id="IPR011831">
    <property type="entry name" value="ADP-Glc_PPase"/>
</dbReference>
<dbReference type="EMBL" id="NHOC01000005">
    <property type="protein sequence ID" value="OUM20616.1"/>
    <property type="molecule type" value="Genomic_DNA"/>
</dbReference>
<dbReference type="OrthoDB" id="9801810at2"/>
<feature type="binding site" evidence="9">
    <location>
        <position position="166"/>
    </location>
    <ligand>
        <name>alpha-D-glucose 1-phosphate</name>
        <dbReference type="ChEBI" id="CHEBI:58601"/>
    </ligand>
</feature>
<dbReference type="PROSITE" id="PS00808">
    <property type="entry name" value="ADP_GLC_PYROPHOSPH_1"/>
    <property type="match status" value="1"/>
</dbReference>
<evidence type="ECO:0000256" key="7">
    <source>
        <dbReference type="ARBA" id="ARBA00023056"/>
    </source>
</evidence>
<protein>
    <recommendedName>
        <fullName evidence="9">Glucose-1-phosphate adenylyltransferase</fullName>
        <ecNumber evidence="9">2.7.7.27</ecNumber>
    </recommendedName>
    <alternativeName>
        <fullName evidence="9">ADP-glucose pyrophosphorylase</fullName>
        <shortName evidence="9">ADPGlc PPase</shortName>
    </alternativeName>
    <alternativeName>
        <fullName evidence="9">ADP-glucose synthase</fullName>
    </alternativeName>
</protein>
<dbReference type="Gene3D" id="2.160.10.10">
    <property type="entry name" value="Hexapeptide repeat proteins"/>
    <property type="match status" value="1"/>
</dbReference>
<dbReference type="RefSeq" id="WP_087019215.1">
    <property type="nucleotide sequence ID" value="NZ_CP178353.1"/>
</dbReference>